<evidence type="ECO:0000313" key="3">
    <source>
        <dbReference type="EMBL" id="QJA97474.1"/>
    </source>
</evidence>
<feature type="region of interest" description="Disordered" evidence="1">
    <location>
        <begin position="1"/>
        <end position="31"/>
    </location>
</feature>
<organism evidence="3">
    <name type="scientific">viral metagenome</name>
    <dbReference type="NCBI Taxonomy" id="1070528"/>
    <lineage>
        <taxon>unclassified sequences</taxon>
        <taxon>metagenomes</taxon>
        <taxon>organismal metagenomes</taxon>
    </lineage>
</organism>
<proteinExistence type="predicted"/>
<dbReference type="EMBL" id="MT142048">
    <property type="protein sequence ID" value="QJA73720.1"/>
    <property type="molecule type" value="Genomic_DNA"/>
</dbReference>
<reference evidence="3" key="1">
    <citation type="submission" date="2020-03" db="EMBL/GenBank/DDBJ databases">
        <title>The deep terrestrial virosphere.</title>
        <authorList>
            <person name="Holmfeldt K."/>
            <person name="Nilsson E."/>
            <person name="Simone D."/>
            <person name="Lopez-Fernandez M."/>
            <person name="Wu X."/>
            <person name="de Brujin I."/>
            <person name="Lundin D."/>
            <person name="Andersson A."/>
            <person name="Bertilsson S."/>
            <person name="Dopson M."/>
        </authorList>
    </citation>
    <scope>NUCLEOTIDE SEQUENCE</scope>
    <source>
        <strain evidence="2">MM415A02270</strain>
        <strain evidence="3">MM415B06197</strain>
    </source>
</reference>
<dbReference type="GO" id="GO:0030246">
    <property type="term" value="F:carbohydrate binding"/>
    <property type="evidence" value="ECO:0007669"/>
    <property type="project" value="UniProtKB-KW"/>
</dbReference>
<sequence>MSKSTGLVFEAETSRGTEPSSATLEDKSRNKNHGTMTNVTYTQLDSGLWVQDYDGTAYIDCGADGSLNFISSSFSIAAWVYPSTIADQYLISRGLYSVDGYTIFLDNAGVIYLTTQQGGGQRFAATAAGILVANVWQFIACVRDNTVGYIYKNGIDVTDSTQSLSNPVTSNRNYYIGQKDDGTQRFSGMIWGHRIVTYPFTQGQIEAIVADEYRWLL</sequence>
<dbReference type="EMBL" id="MT143497">
    <property type="protein sequence ID" value="QJA97474.1"/>
    <property type="molecule type" value="Genomic_DNA"/>
</dbReference>
<gene>
    <name evidence="2" type="ORF">MM415A02270_0004</name>
    <name evidence="3" type="ORF">MM415B06197_0002</name>
</gene>
<keyword evidence="3" id="KW-0430">Lectin</keyword>
<evidence type="ECO:0000256" key="1">
    <source>
        <dbReference type="SAM" id="MobiDB-lite"/>
    </source>
</evidence>
<name>A0A6M3LV68_9ZZZZ</name>
<dbReference type="AlphaFoldDB" id="A0A6M3LV68"/>
<protein>
    <submittedName>
        <fullName evidence="3">Putative lectin/glucanase superfamily protein</fullName>
    </submittedName>
</protein>
<feature type="compositionally biased region" description="Polar residues" evidence="1">
    <location>
        <begin position="14"/>
        <end position="23"/>
    </location>
</feature>
<dbReference type="Pfam" id="PF13385">
    <property type="entry name" value="Laminin_G_3"/>
    <property type="match status" value="1"/>
</dbReference>
<evidence type="ECO:0000313" key="2">
    <source>
        <dbReference type="EMBL" id="QJA73720.1"/>
    </source>
</evidence>
<accession>A0A6M3LV68</accession>
<dbReference type="InterPro" id="IPR013320">
    <property type="entry name" value="ConA-like_dom_sf"/>
</dbReference>
<dbReference type="Gene3D" id="2.60.120.200">
    <property type="match status" value="1"/>
</dbReference>
<dbReference type="SUPFAM" id="SSF49899">
    <property type="entry name" value="Concanavalin A-like lectins/glucanases"/>
    <property type="match status" value="1"/>
</dbReference>